<dbReference type="AlphaFoldDB" id="T1AZF5"/>
<dbReference type="Gene3D" id="1.10.150.130">
    <property type="match status" value="1"/>
</dbReference>
<feature type="domain" description="Core-binding (CB)" evidence="2">
    <location>
        <begin position="1"/>
        <end position="51"/>
    </location>
</feature>
<reference evidence="3" key="2">
    <citation type="journal article" date="2014" name="ISME J.">
        <title>Microbial stratification in low pH oxic and suboxic macroscopic growths along an acid mine drainage.</title>
        <authorList>
            <person name="Mendez-Garcia C."/>
            <person name="Mesa V."/>
            <person name="Sprenger R.R."/>
            <person name="Richter M."/>
            <person name="Diez M.S."/>
            <person name="Solano J."/>
            <person name="Bargiela R."/>
            <person name="Golyshina O.V."/>
            <person name="Manteca A."/>
            <person name="Ramos J.L."/>
            <person name="Gallego J.R."/>
            <person name="Llorente I."/>
            <person name="Martins Dos Santos V.A."/>
            <person name="Jensen O.N."/>
            <person name="Pelaez A.I."/>
            <person name="Sanchez J."/>
            <person name="Ferrer M."/>
        </authorList>
    </citation>
    <scope>NUCLEOTIDE SEQUENCE</scope>
</reference>
<dbReference type="InterPro" id="IPR011010">
    <property type="entry name" value="DNA_brk_join_enz"/>
</dbReference>
<dbReference type="SUPFAM" id="SSF56349">
    <property type="entry name" value="DNA breaking-rejoining enzymes"/>
    <property type="match status" value="1"/>
</dbReference>
<feature type="non-terminal residue" evidence="3">
    <location>
        <position position="90"/>
    </location>
</feature>
<gene>
    <name evidence="3" type="ORF">B1A_09605</name>
</gene>
<evidence type="ECO:0000313" key="3">
    <source>
        <dbReference type="EMBL" id="EQD61733.1"/>
    </source>
</evidence>
<reference evidence="3" key="1">
    <citation type="submission" date="2013-08" db="EMBL/GenBank/DDBJ databases">
        <authorList>
            <person name="Mendez C."/>
            <person name="Richter M."/>
            <person name="Ferrer M."/>
            <person name="Sanchez J."/>
        </authorList>
    </citation>
    <scope>NUCLEOTIDE SEQUENCE</scope>
</reference>
<proteinExistence type="predicted"/>
<feature type="non-terminal residue" evidence="3">
    <location>
        <position position="1"/>
    </location>
</feature>
<evidence type="ECO:0000259" key="2">
    <source>
        <dbReference type="PROSITE" id="PS51900"/>
    </source>
</evidence>
<keyword evidence="1" id="KW-0238">DNA-binding</keyword>
<dbReference type="EMBL" id="AUZX01006852">
    <property type="protein sequence ID" value="EQD61733.1"/>
    <property type="molecule type" value="Genomic_DNA"/>
</dbReference>
<sequence length="90" mass="10255">SLDQIDRAHVMDFRRKLAEPVHKPGRRGGVLSPATINRVIGILHMVMTEASLRHGVENPCLEIRRLKLQRTDIQPFTLEEINRILGAVRP</sequence>
<name>T1AZF5_9ZZZZ</name>
<protein>
    <submittedName>
        <fullName evidence="3">Phage integrase family protein</fullName>
    </submittedName>
</protein>
<accession>T1AZF5</accession>
<dbReference type="PROSITE" id="PS51900">
    <property type="entry name" value="CB"/>
    <property type="match status" value="1"/>
</dbReference>
<dbReference type="InterPro" id="IPR044068">
    <property type="entry name" value="CB"/>
</dbReference>
<evidence type="ECO:0000256" key="1">
    <source>
        <dbReference type="ARBA" id="ARBA00023125"/>
    </source>
</evidence>
<comment type="caution">
    <text evidence="3">The sequence shown here is derived from an EMBL/GenBank/DDBJ whole genome shotgun (WGS) entry which is preliminary data.</text>
</comment>
<dbReference type="InterPro" id="IPR010998">
    <property type="entry name" value="Integrase_recombinase_N"/>
</dbReference>
<organism evidence="3">
    <name type="scientific">mine drainage metagenome</name>
    <dbReference type="NCBI Taxonomy" id="410659"/>
    <lineage>
        <taxon>unclassified sequences</taxon>
        <taxon>metagenomes</taxon>
        <taxon>ecological metagenomes</taxon>
    </lineage>
</organism>
<dbReference type="GO" id="GO:0003677">
    <property type="term" value="F:DNA binding"/>
    <property type="evidence" value="ECO:0007669"/>
    <property type="project" value="UniProtKB-KW"/>
</dbReference>